<name>A0A151XEW2_9HYME</name>
<dbReference type="EMBL" id="KQ982215">
    <property type="protein sequence ID" value="KYQ58897.1"/>
    <property type="molecule type" value="Genomic_DNA"/>
</dbReference>
<protein>
    <submittedName>
        <fullName evidence="1">Uncharacterized protein</fullName>
    </submittedName>
</protein>
<reference evidence="1 2" key="1">
    <citation type="submission" date="2015-09" db="EMBL/GenBank/DDBJ databases">
        <title>Trachymyrmex zeteki WGS genome.</title>
        <authorList>
            <person name="Nygaard S."/>
            <person name="Hu H."/>
            <person name="Boomsma J."/>
            <person name="Zhang G."/>
        </authorList>
    </citation>
    <scope>NUCLEOTIDE SEQUENCE [LARGE SCALE GENOMIC DNA]</scope>
    <source>
        <strain evidence="1">Tzet28-1</strain>
        <tissue evidence="1">Whole body</tissue>
    </source>
</reference>
<keyword evidence="2" id="KW-1185">Reference proteome</keyword>
<sequence>MTRTCRLHEVFQKWSRWGWVDRSLIKLEEGPLITGYLGVELARVNTRGDIYPNARKLCVCSSSSISFQPLVHHHASSTMINVKNSAIKSEKKSAAGEGKGEGTLSPNIGCPFIKHHRFRSALISFPPGPSSSIPFLYHPTTHAQHFFIYCSFDLGLNALINDQSISRIRFTDDY</sequence>
<proteinExistence type="predicted"/>
<evidence type="ECO:0000313" key="1">
    <source>
        <dbReference type="EMBL" id="KYQ58897.1"/>
    </source>
</evidence>
<evidence type="ECO:0000313" key="2">
    <source>
        <dbReference type="Proteomes" id="UP000075809"/>
    </source>
</evidence>
<dbReference type="Proteomes" id="UP000075809">
    <property type="component" value="Unassembled WGS sequence"/>
</dbReference>
<gene>
    <name evidence="1" type="ORF">ALC60_02053</name>
</gene>
<accession>A0A151XEW2</accession>
<organism evidence="1 2">
    <name type="scientific">Mycetomoellerius zeteki</name>
    <dbReference type="NCBI Taxonomy" id="64791"/>
    <lineage>
        <taxon>Eukaryota</taxon>
        <taxon>Metazoa</taxon>
        <taxon>Ecdysozoa</taxon>
        <taxon>Arthropoda</taxon>
        <taxon>Hexapoda</taxon>
        <taxon>Insecta</taxon>
        <taxon>Pterygota</taxon>
        <taxon>Neoptera</taxon>
        <taxon>Endopterygota</taxon>
        <taxon>Hymenoptera</taxon>
        <taxon>Apocrita</taxon>
        <taxon>Aculeata</taxon>
        <taxon>Formicoidea</taxon>
        <taxon>Formicidae</taxon>
        <taxon>Myrmicinae</taxon>
        <taxon>Mycetomoellerius</taxon>
    </lineage>
</organism>
<dbReference type="AlphaFoldDB" id="A0A151XEW2"/>